<keyword evidence="6" id="KW-1185">Reference proteome</keyword>
<feature type="domain" description="Amidase" evidence="4">
    <location>
        <begin position="78"/>
        <end position="525"/>
    </location>
</feature>
<keyword evidence="2" id="KW-0378">Hydrolase</keyword>
<reference evidence="5" key="1">
    <citation type="journal article" date="2019" name="G3 (Bethesda)">
        <title>Genome Assemblies of Two Rare Opportunistic Yeast Pathogens: Diutina rugosa (syn. Candida rugosa) and Trichomonascus ciferrii (syn. Candida ciferrii).</title>
        <authorList>
            <person name="Mixao V."/>
            <person name="Saus E."/>
            <person name="Hansen A.P."/>
            <person name="Lass-Florl C."/>
            <person name="Gabaldon T."/>
        </authorList>
    </citation>
    <scope>NUCLEOTIDE SEQUENCE</scope>
    <source>
        <strain evidence="5">CBS 4856</strain>
    </source>
</reference>
<feature type="active site" description="Charge relay system" evidence="3">
    <location>
        <position position="208"/>
    </location>
</feature>
<dbReference type="Gene3D" id="3.90.1300.10">
    <property type="entry name" value="Amidase signature (AS) domain"/>
    <property type="match status" value="1"/>
</dbReference>
<dbReference type="PIRSF" id="PIRSF001221">
    <property type="entry name" value="Amidase_fungi"/>
    <property type="match status" value="1"/>
</dbReference>
<evidence type="ECO:0000256" key="1">
    <source>
        <dbReference type="ARBA" id="ARBA00009199"/>
    </source>
</evidence>
<dbReference type="PANTHER" id="PTHR46072">
    <property type="entry name" value="AMIDASE-RELATED-RELATED"/>
    <property type="match status" value="1"/>
</dbReference>
<dbReference type="InterPro" id="IPR023631">
    <property type="entry name" value="Amidase_dom"/>
</dbReference>
<dbReference type="Pfam" id="PF01425">
    <property type="entry name" value="Amidase"/>
    <property type="match status" value="1"/>
</dbReference>
<evidence type="ECO:0000256" key="2">
    <source>
        <dbReference type="ARBA" id="ARBA00022801"/>
    </source>
</evidence>
<dbReference type="Proteomes" id="UP000761534">
    <property type="component" value="Unassembled WGS sequence"/>
</dbReference>
<sequence length="539" mass="59982">MVANWEARIQKARERREKQLPDEYRIPAEKLPGDDVKDVSRFPYESGLMNKKELEITDTSVADIMANIANKQWKAEDVARSFCKRAAYAHQLVNCLTEMMFEQAISRAKELDEYYEREGKLFGPLHGLPISIKDQHNIKGAAISVGYSKWSQDISPFDSALVSMLRDLGAVIYCKTTGPLANMSTETETRLWGLTTNPKNRDLGVGGSSGGEGALLNFGGSPVGMGSDIGGSVRFPSAFNGLYALRASANRIPIAGTRSGLAGQAHIKAVIGPMTRDVESLEYITRVILDNNPTAYDFDCMPTPWREPHLAQKLSFGIMRFDGTCRVTPPVERAMNMTVQALRDAGHEVIEWEGIDVPEMVRCVSTFFAADGGKFVDENLEDEPLPQALEWLSAQAKDIPSSKIWELQRTRAEIEKKTIQQWKDSKNQTSTGRPIDGLISPVSFVPSHPHHSPTYLGYTAYWNAMDWPSVSFPVTTVDQELDQTPQDFVPISNQEKELWDTYKVSECKDGFVGLQLTCPKYQDETAITLAKTVASVLNK</sequence>
<accession>A0A642V2B4</accession>
<comment type="similarity">
    <text evidence="1">Belongs to the amidase family.</text>
</comment>
<dbReference type="GO" id="GO:0016787">
    <property type="term" value="F:hydrolase activity"/>
    <property type="evidence" value="ECO:0007669"/>
    <property type="project" value="UniProtKB-KW"/>
</dbReference>
<dbReference type="EMBL" id="SWFS01000296">
    <property type="protein sequence ID" value="KAA8910990.1"/>
    <property type="molecule type" value="Genomic_DNA"/>
</dbReference>
<dbReference type="OrthoDB" id="6428749at2759"/>
<organism evidence="5 6">
    <name type="scientific">Trichomonascus ciferrii</name>
    <dbReference type="NCBI Taxonomy" id="44093"/>
    <lineage>
        <taxon>Eukaryota</taxon>
        <taxon>Fungi</taxon>
        <taxon>Dikarya</taxon>
        <taxon>Ascomycota</taxon>
        <taxon>Saccharomycotina</taxon>
        <taxon>Dipodascomycetes</taxon>
        <taxon>Dipodascales</taxon>
        <taxon>Trichomonascaceae</taxon>
        <taxon>Trichomonascus</taxon>
        <taxon>Trichomonascus ciferrii complex</taxon>
    </lineage>
</organism>
<proteinExistence type="inferred from homology"/>
<evidence type="ECO:0000313" key="5">
    <source>
        <dbReference type="EMBL" id="KAA8910990.1"/>
    </source>
</evidence>
<feature type="active site" description="Charge relay system" evidence="3">
    <location>
        <position position="133"/>
    </location>
</feature>
<comment type="caution">
    <text evidence="5">The sequence shown here is derived from an EMBL/GenBank/DDBJ whole genome shotgun (WGS) entry which is preliminary data.</text>
</comment>
<protein>
    <recommendedName>
        <fullName evidence="4">Amidase domain-containing protein</fullName>
    </recommendedName>
</protein>
<dbReference type="InterPro" id="IPR036928">
    <property type="entry name" value="AS_sf"/>
</dbReference>
<dbReference type="SUPFAM" id="SSF75304">
    <property type="entry name" value="Amidase signature (AS) enzymes"/>
    <property type="match status" value="1"/>
</dbReference>
<evidence type="ECO:0000259" key="4">
    <source>
        <dbReference type="Pfam" id="PF01425"/>
    </source>
</evidence>
<evidence type="ECO:0000256" key="3">
    <source>
        <dbReference type="PIRSR" id="PIRSR001221-1"/>
    </source>
</evidence>
<feature type="active site" description="Acyl-ester intermediate" evidence="3">
    <location>
        <position position="232"/>
    </location>
</feature>
<dbReference type="AlphaFoldDB" id="A0A642V2B4"/>
<name>A0A642V2B4_9ASCO</name>
<evidence type="ECO:0000313" key="6">
    <source>
        <dbReference type="Proteomes" id="UP000761534"/>
    </source>
</evidence>
<gene>
    <name evidence="5" type="ORF">TRICI_004001</name>
</gene>
<dbReference type="VEuPathDB" id="FungiDB:TRICI_004001"/>